<dbReference type="Gene3D" id="3.40.50.2000">
    <property type="entry name" value="Glycogen Phosphorylase B"/>
    <property type="match status" value="1"/>
</dbReference>
<organism evidence="3">
    <name type="scientific">Rhizophora mucronata</name>
    <name type="common">Asiatic mangrove</name>
    <dbReference type="NCBI Taxonomy" id="61149"/>
    <lineage>
        <taxon>Eukaryota</taxon>
        <taxon>Viridiplantae</taxon>
        <taxon>Streptophyta</taxon>
        <taxon>Embryophyta</taxon>
        <taxon>Tracheophyta</taxon>
        <taxon>Spermatophyta</taxon>
        <taxon>Magnoliopsida</taxon>
        <taxon>eudicotyledons</taxon>
        <taxon>Gunneridae</taxon>
        <taxon>Pentapetalae</taxon>
        <taxon>rosids</taxon>
        <taxon>fabids</taxon>
        <taxon>Malpighiales</taxon>
        <taxon>Rhizophoraceae</taxon>
        <taxon>Rhizophora</taxon>
    </lineage>
</organism>
<evidence type="ECO:0000256" key="1">
    <source>
        <dbReference type="ARBA" id="ARBA00009995"/>
    </source>
</evidence>
<keyword evidence="2" id="KW-0812">Transmembrane</keyword>
<comment type="similarity">
    <text evidence="1">Belongs to the UDP-glycosyltransferase family.</text>
</comment>
<sequence length="81" mass="9071">MHAEDIVGKFMETYKPHVRDAISKLIESKLSPEEDSVRLGGIFVDLFSTAMIDVANEFGTPSYVFFTSSAAFLSLLFYLQT</sequence>
<dbReference type="AlphaFoldDB" id="A0A2P2PG54"/>
<dbReference type="InterPro" id="IPR050481">
    <property type="entry name" value="UDP-glycosyltransf_plant"/>
</dbReference>
<dbReference type="SUPFAM" id="SSF53756">
    <property type="entry name" value="UDP-Glycosyltransferase/glycogen phosphorylase"/>
    <property type="match status" value="1"/>
</dbReference>
<dbReference type="PANTHER" id="PTHR48048">
    <property type="entry name" value="GLYCOSYLTRANSFERASE"/>
    <property type="match status" value="1"/>
</dbReference>
<evidence type="ECO:0000256" key="2">
    <source>
        <dbReference type="SAM" id="Phobius"/>
    </source>
</evidence>
<protein>
    <submittedName>
        <fullName evidence="3">Uncharacterized protein</fullName>
    </submittedName>
</protein>
<dbReference type="GO" id="GO:0035251">
    <property type="term" value="F:UDP-glucosyltransferase activity"/>
    <property type="evidence" value="ECO:0007669"/>
    <property type="project" value="InterPro"/>
</dbReference>
<evidence type="ECO:0000313" key="3">
    <source>
        <dbReference type="EMBL" id="MBX53708.1"/>
    </source>
</evidence>
<dbReference type="EMBL" id="GGEC01073224">
    <property type="protein sequence ID" value="MBX53708.1"/>
    <property type="molecule type" value="Transcribed_RNA"/>
</dbReference>
<name>A0A2P2PG54_RHIMU</name>
<keyword evidence="2" id="KW-0472">Membrane</keyword>
<dbReference type="PANTHER" id="PTHR48048:SF45">
    <property type="entry name" value="GLYCOSYLTRANSFERASE"/>
    <property type="match status" value="1"/>
</dbReference>
<proteinExistence type="inferred from homology"/>
<reference evidence="3" key="1">
    <citation type="submission" date="2018-02" db="EMBL/GenBank/DDBJ databases">
        <title>Rhizophora mucronata_Transcriptome.</title>
        <authorList>
            <person name="Meera S.P."/>
            <person name="Sreeshan A."/>
            <person name="Augustine A."/>
        </authorList>
    </citation>
    <scope>NUCLEOTIDE SEQUENCE</scope>
    <source>
        <tissue evidence="3">Leaf</tissue>
    </source>
</reference>
<keyword evidence="2" id="KW-1133">Transmembrane helix</keyword>
<feature type="transmembrane region" description="Helical" evidence="2">
    <location>
        <begin position="61"/>
        <end position="79"/>
    </location>
</feature>
<accession>A0A2P2PG54</accession>